<evidence type="ECO:0000313" key="2">
    <source>
        <dbReference type="EMBL" id="KAB2577003.1"/>
    </source>
</evidence>
<dbReference type="Proteomes" id="UP000325902">
    <property type="component" value="Unassembled WGS sequence"/>
</dbReference>
<organism evidence="2 3">
    <name type="scientific">Lasiodiplodia theobromae</name>
    <dbReference type="NCBI Taxonomy" id="45133"/>
    <lineage>
        <taxon>Eukaryota</taxon>
        <taxon>Fungi</taxon>
        <taxon>Dikarya</taxon>
        <taxon>Ascomycota</taxon>
        <taxon>Pezizomycotina</taxon>
        <taxon>Dothideomycetes</taxon>
        <taxon>Dothideomycetes incertae sedis</taxon>
        <taxon>Botryosphaeriales</taxon>
        <taxon>Botryosphaeriaceae</taxon>
        <taxon>Lasiodiplodia</taxon>
    </lineage>
</organism>
<accession>A0A5N5DGN7</accession>
<evidence type="ECO:0000313" key="3">
    <source>
        <dbReference type="Proteomes" id="UP000325902"/>
    </source>
</evidence>
<proteinExistence type="predicted"/>
<comment type="caution">
    <text evidence="2">The sequence shown here is derived from an EMBL/GenBank/DDBJ whole genome shotgun (WGS) entry which is preliminary data.</text>
</comment>
<evidence type="ECO:0000256" key="1">
    <source>
        <dbReference type="SAM" id="MobiDB-lite"/>
    </source>
</evidence>
<dbReference type="AlphaFoldDB" id="A0A5N5DGN7"/>
<dbReference type="EMBL" id="VCHE01000020">
    <property type="protein sequence ID" value="KAB2577003.1"/>
    <property type="molecule type" value="Genomic_DNA"/>
</dbReference>
<keyword evidence="3" id="KW-1185">Reference proteome</keyword>
<protein>
    <submittedName>
        <fullName evidence="2">Uncharacterized protein</fullName>
    </submittedName>
</protein>
<name>A0A5N5DGN7_9PEZI</name>
<feature type="region of interest" description="Disordered" evidence="1">
    <location>
        <begin position="111"/>
        <end position="161"/>
    </location>
</feature>
<sequence>MAAPARDKTLAESIFDMDRIADETLRELFSWDAVKILNFKEHLLSRYQSAAWLFNNGTANFKNNVNRATLREIGSQVMESWAEDFGNDHGLTEDQLRYIIEQVLREKKNHYETSKRDLAKQTAKKRTADNSIPVPTYPIKRVRTSESEEQQPQPKSTRQDAVEAAVLTEATSSATGMIKLSPDSINTIVSSLTDASTKLTDNAAIDAITARITQAMNDLIRGAVKTHLKDTIDDHLDEHHPVFQRLIEFMENDMTNTMETSAKSAMNNSMEKVMKKSMKKVMKKSIEKVMKKSMEKVMKKSMEKTMEKTVEKAIKKAMK</sequence>
<reference evidence="2 3" key="1">
    <citation type="journal article" date="2019" name="Sci. Rep.">
        <title>A multi-omics analysis of the grapevine pathogen Lasiodiplodia theobromae reveals that temperature affects the expression of virulence- and pathogenicity-related genes.</title>
        <authorList>
            <person name="Felix C."/>
            <person name="Meneses R."/>
            <person name="Goncalves M.F.M."/>
            <person name="Tilleman L."/>
            <person name="Duarte A.S."/>
            <person name="Jorrin-Novo J.V."/>
            <person name="Van de Peer Y."/>
            <person name="Deforce D."/>
            <person name="Van Nieuwerburgh F."/>
            <person name="Esteves A.C."/>
            <person name="Alves A."/>
        </authorList>
    </citation>
    <scope>NUCLEOTIDE SEQUENCE [LARGE SCALE GENOMIC DNA]</scope>
    <source>
        <strain evidence="2 3">LA-SOL3</strain>
    </source>
</reference>
<gene>
    <name evidence="2" type="ORF">DBV05_g4390</name>
</gene>